<dbReference type="Pfam" id="PF03275">
    <property type="entry name" value="GLF"/>
    <property type="match status" value="1"/>
</dbReference>
<dbReference type="Pfam" id="PF13450">
    <property type="entry name" value="NAD_binding_8"/>
    <property type="match status" value="1"/>
</dbReference>
<keyword evidence="4" id="KW-0274">FAD</keyword>
<evidence type="ECO:0000313" key="8">
    <source>
        <dbReference type="Proteomes" id="UP000051927"/>
    </source>
</evidence>
<dbReference type="SUPFAM" id="SSF51971">
    <property type="entry name" value="Nucleotide-binding domain"/>
    <property type="match status" value="1"/>
</dbReference>
<protein>
    <submittedName>
        <fullName evidence="7">UDP-galactopyranose mutase</fullName>
    </submittedName>
</protein>
<evidence type="ECO:0000259" key="6">
    <source>
        <dbReference type="Pfam" id="PF03275"/>
    </source>
</evidence>
<dbReference type="Proteomes" id="UP000051927">
    <property type="component" value="Unassembled WGS sequence"/>
</dbReference>
<feature type="domain" description="UDP-galactopyranose mutase C-terminal" evidence="6">
    <location>
        <begin position="170"/>
        <end position="382"/>
    </location>
</feature>
<keyword evidence="5" id="KW-0413">Isomerase</keyword>
<evidence type="ECO:0000256" key="5">
    <source>
        <dbReference type="ARBA" id="ARBA00023235"/>
    </source>
</evidence>
<comment type="cofactor">
    <cofactor evidence="1">
        <name>FAD</name>
        <dbReference type="ChEBI" id="CHEBI:57692"/>
    </cofactor>
</comment>
<dbReference type="InterPro" id="IPR015899">
    <property type="entry name" value="UDP-GalPyranose_mutase_C"/>
</dbReference>
<dbReference type="PANTHER" id="PTHR21197">
    <property type="entry name" value="UDP-GALACTOPYRANOSE MUTASE"/>
    <property type="match status" value="1"/>
</dbReference>
<evidence type="ECO:0000256" key="3">
    <source>
        <dbReference type="ARBA" id="ARBA00022630"/>
    </source>
</evidence>
<reference evidence="7 8" key="1">
    <citation type="journal article" date="2015" name="Genome Announc.">
        <title>Expanding the biotechnology potential of lactobacilli through comparative genomics of 213 strains and associated genera.</title>
        <authorList>
            <person name="Sun Z."/>
            <person name="Harris H.M."/>
            <person name="McCann A."/>
            <person name="Guo C."/>
            <person name="Argimon S."/>
            <person name="Zhang W."/>
            <person name="Yang X."/>
            <person name="Jeffery I.B."/>
            <person name="Cooney J.C."/>
            <person name="Kagawa T.F."/>
            <person name="Liu W."/>
            <person name="Song Y."/>
            <person name="Salvetti E."/>
            <person name="Wrobel A."/>
            <person name="Rasinkangas P."/>
            <person name="Parkhill J."/>
            <person name="Rea M.C."/>
            <person name="O'Sullivan O."/>
            <person name="Ritari J."/>
            <person name="Douillard F.P."/>
            <person name="Paul Ross R."/>
            <person name="Yang R."/>
            <person name="Briner A.E."/>
            <person name="Felis G.E."/>
            <person name="de Vos W.M."/>
            <person name="Barrangou R."/>
            <person name="Klaenhammer T.R."/>
            <person name="Caufield P.W."/>
            <person name="Cui Y."/>
            <person name="Zhang H."/>
            <person name="O'Toole P.W."/>
        </authorList>
    </citation>
    <scope>NUCLEOTIDE SEQUENCE [LARGE SCALE GENOMIC DNA]</scope>
    <source>
        <strain evidence="7 8">DSM 7090</strain>
    </source>
</reference>
<dbReference type="PANTHER" id="PTHR21197:SF0">
    <property type="entry name" value="UDP-GALACTOPYRANOSE MUTASE"/>
    <property type="match status" value="1"/>
</dbReference>
<dbReference type="NCBIfam" id="TIGR00031">
    <property type="entry name" value="UDP-GALP_mutase"/>
    <property type="match status" value="1"/>
</dbReference>
<dbReference type="InterPro" id="IPR004379">
    <property type="entry name" value="UDP-GALP_mutase"/>
</dbReference>
<gene>
    <name evidence="7" type="ORF">IV60_GL000452</name>
</gene>
<sequence>MEVYMAIMHGLPAGFNPDAYDVMVVGAGYAGSVVARRMAEACNFKVAIIERRGHIAGNAYDRIDDAGVLIHEYGPHIYHTVSDRVHEFLSRFTEWTNYQHKVRANIYGQLMPVPFNHASLKLAFGEERGEKLYQKLVSVFGENVKVPIMELREQNDPELEEIADYVYENVFLHYTMKQWGKTPDQIDKSITGRVPVFVGDDDRYFPTAKYQGMPAEGYTKLFENMLDHDLIDVFLDVDVRDIMKIDASHVSVCDKPFTGEVIYTGPLDELFGLDLGALPYRTLDMQFETLDQDQFQPVGTVNYTVSEDFTRITEFKNMTDQVVPGKTTIMREYSHAYEPGSGQTPYYAILEPESQELYRTYRERVADVLNFHPVGRLAEYRYYDMDGVVASALELSDELIANQA</sequence>
<comment type="similarity">
    <text evidence="2">Belongs to the UDP-galactopyranose/dTDP-fucopyranose mutase family.</text>
</comment>
<keyword evidence="8" id="KW-1185">Reference proteome</keyword>
<comment type="caution">
    <text evidence="7">The sequence shown here is derived from an EMBL/GenBank/DDBJ whole genome shotgun (WGS) entry which is preliminary data.</text>
</comment>
<evidence type="ECO:0000313" key="7">
    <source>
        <dbReference type="EMBL" id="KRO03270.1"/>
    </source>
</evidence>
<accession>A0ABR5Q2V6</accession>
<proteinExistence type="inferred from homology"/>
<dbReference type="EMBL" id="JQCP01000001">
    <property type="protein sequence ID" value="KRO03270.1"/>
    <property type="molecule type" value="Genomic_DNA"/>
</dbReference>
<organism evidence="7 8">
    <name type="scientific">Lancefieldella rimae</name>
    <dbReference type="NCBI Taxonomy" id="1383"/>
    <lineage>
        <taxon>Bacteria</taxon>
        <taxon>Bacillati</taxon>
        <taxon>Actinomycetota</taxon>
        <taxon>Coriobacteriia</taxon>
        <taxon>Coriobacteriales</taxon>
        <taxon>Atopobiaceae</taxon>
        <taxon>Lancefieldella</taxon>
    </lineage>
</organism>
<dbReference type="SUPFAM" id="SSF54373">
    <property type="entry name" value="FAD-linked reductases, C-terminal domain"/>
    <property type="match status" value="1"/>
</dbReference>
<dbReference type="Gene3D" id="3.40.50.720">
    <property type="entry name" value="NAD(P)-binding Rossmann-like Domain"/>
    <property type="match status" value="3"/>
</dbReference>
<keyword evidence="3" id="KW-0285">Flavoprotein</keyword>
<name>A0ABR5Q2V6_9ACTN</name>
<evidence type="ECO:0000256" key="2">
    <source>
        <dbReference type="ARBA" id="ARBA00009321"/>
    </source>
</evidence>
<evidence type="ECO:0000256" key="1">
    <source>
        <dbReference type="ARBA" id="ARBA00001974"/>
    </source>
</evidence>
<evidence type="ECO:0000256" key="4">
    <source>
        <dbReference type="ARBA" id="ARBA00022827"/>
    </source>
</evidence>